<keyword evidence="6" id="KW-0503">Monooxygenase</keyword>
<feature type="region of interest" description="Disordered" evidence="7">
    <location>
        <begin position="128"/>
        <end position="163"/>
    </location>
</feature>
<dbReference type="AlphaFoldDB" id="A0A7I8IXI4"/>
<comment type="catalytic activity">
    <reaction evidence="5">
        <text>indole-3-pyruvate + NADPH + O2 + H(+) = (indol-3-yl)acetate + CO2 + NADP(+) + H2O</text>
        <dbReference type="Rhea" id="RHEA:34331"/>
        <dbReference type="ChEBI" id="CHEBI:15377"/>
        <dbReference type="ChEBI" id="CHEBI:15378"/>
        <dbReference type="ChEBI" id="CHEBI:15379"/>
        <dbReference type="ChEBI" id="CHEBI:16526"/>
        <dbReference type="ChEBI" id="CHEBI:17640"/>
        <dbReference type="ChEBI" id="CHEBI:30854"/>
        <dbReference type="ChEBI" id="CHEBI:57783"/>
        <dbReference type="ChEBI" id="CHEBI:58349"/>
        <dbReference type="EC" id="1.14.13.168"/>
    </reaction>
</comment>
<dbReference type="GO" id="GO:0050661">
    <property type="term" value="F:NADP binding"/>
    <property type="evidence" value="ECO:0007669"/>
    <property type="project" value="InterPro"/>
</dbReference>
<evidence type="ECO:0000256" key="5">
    <source>
        <dbReference type="ARBA" id="ARBA00047707"/>
    </source>
</evidence>
<evidence type="ECO:0000256" key="1">
    <source>
        <dbReference type="ARBA" id="ARBA00009183"/>
    </source>
</evidence>
<dbReference type="GO" id="GO:0103075">
    <property type="term" value="F:indole-3-pyruvate monooxygenase activity"/>
    <property type="evidence" value="ECO:0007669"/>
    <property type="project" value="UniProtKB-EC"/>
</dbReference>
<dbReference type="EC" id="1.-.-.-" evidence="6"/>
<dbReference type="PRINTS" id="PR00469">
    <property type="entry name" value="PNDRDTASEII"/>
</dbReference>
<keyword evidence="4 6" id="KW-0560">Oxidoreductase</keyword>
<keyword evidence="9" id="KW-1185">Reference proteome</keyword>
<dbReference type="GO" id="GO:0050660">
    <property type="term" value="F:flavin adenine dinucleotide binding"/>
    <property type="evidence" value="ECO:0007669"/>
    <property type="project" value="InterPro"/>
</dbReference>
<dbReference type="EMBL" id="LR743594">
    <property type="protein sequence ID" value="CAA2622999.1"/>
    <property type="molecule type" value="Genomic_DNA"/>
</dbReference>
<evidence type="ECO:0000256" key="4">
    <source>
        <dbReference type="ARBA" id="ARBA00023002"/>
    </source>
</evidence>
<dbReference type="PANTHER" id="PTHR43539">
    <property type="entry name" value="FLAVIN-BINDING MONOOXYGENASE-LIKE PROTEIN (AFU_ORTHOLOGUE AFUA_4G09220)"/>
    <property type="match status" value="1"/>
</dbReference>
<evidence type="ECO:0000256" key="3">
    <source>
        <dbReference type="ARBA" id="ARBA00022827"/>
    </source>
</evidence>
<dbReference type="InterPro" id="IPR036188">
    <property type="entry name" value="FAD/NAD-bd_sf"/>
</dbReference>
<evidence type="ECO:0000313" key="8">
    <source>
        <dbReference type="EMBL" id="CAA2622999.1"/>
    </source>
</evidence>
<accession>A0A7I8IXI4</accession>
<dbReference type="Pfam" id="PF00743">
    <property type="entry name" value="FMO-like"/>
    <property type="match status" value="1"/>
</dbReference>
<dbReference type="EMBL" id="CACRZD030000007">
    <property type="protein sequence ID" value="CAA6662567.1"/>
    <property type="molecule type" value="Genomic_DNA"/>
</dbReference>
<keyword evidence="3 6" id="KW-0274">FAD</keyword>
<dbReference type="PRINTS" id="PR00368">
    <property type="entry name" value="FADPNR"/>
</dbReference>
<dbReference type="Gene3D" id="3.50.50.60">
    <property type="entry name" value="FAD/NAD(P)-binding domain"/>
    <property type="match status" value="1"/>
</dbReference>
<comment type="cofactor">
    <cofactor evidence="6">
        <name>FAD</name>
        <dbReference type="ChEBI" id="CHEBI:57692"/>
    </cofactor>
</comment>
<reference evidence="8 9" key="1">
    <citation type="submission" date="2019-12" db="EMBL/GenBank/DDBJ databases">
        <authorList>
            <person name="Scholz U."/>
            <person name="Mascher M."/>
            <person name="Fiebig A."/>
        </authorList>
    </citation>
    <scope>NUCLEOTIDE SEQUENCE</scope>
</reference>
<organism evidence="8">
    <name type="scientific">Spirodela intermedia</name>
    <name type="common">Intermediate duckweed</name>
    <dbReference type="NCBI Taxonomy" id="51605"/>
    <lineage>
        <taxon>Eukaryota</taxon>
        <taxon>Viridiplantae</taxon>
        <taxon>Streptophyta</taxon>
        <taxon>Embryophyta</taxon>
        <taxon>Tracheophyta</taxon>
        <taxon>Spermatophyta</taxon>
        <taxon>Magnoliopsida</taxon>
        <taxon>Liliopsida</taxon>
        <taxon>Araceae</taxon>
        <taxon>Lemnoideae</taxon>
        <taxon>Spirodela</taxon>
    </lineage>
</organism>
<evidence type="ECO:0000256" key="7">
    <source>
        <dbReference type="SAM" id="MobiDB-lite"/>
    </source>
</evidence>
<evidence type="ECO:0000256" key="2">
    <source>
        <dbReference type="ARBA" id="ARBA00022630"/>
    </source>
</evidence>
<dbReference type="Proteomes" id="UP001189122">
    <property type="component" value="Unassembled WGS sequence"/>
</dbReference>
<gene>
    <name evidence="8" type="ORF">SI7747_07008952</name>
</gene>
<keyword evidence="2 6" id="KW-0285">Flavoprotein</keyword>
<dbReference type="GO" id="GO:0004499">
    <property type="term" value="F:N,N-dimethylaniline monooxygenase activity"/>
    <property type="evidence" value="ECO:0007669"/>
    <property type="project" value="InterPro"/>
</dbReference>
<evidence type="ECO:0000313" key="9">
    <source>
        <dbReference type="Proteomes" id="UP001189122"/>
    </source>
</evidence>
<evidence type="ECO:0000256" key="6">
    <source>
        <dbReference type="RuleBase" id="RU361177"/>
    </source>
</evidence>
<dbReference type="SUPFAM" id="SSF51905">
    <property type="entry name" value="FAD/NAD(P)-binding domain"/>
    <property type="match status" value="1"/>
</dbReference>
<protein>
    <recommendedName>
        <fullName evidence="6">Flavin-containing monooxygenase</fullName>
        <ecNumber evidence="6">1.-.-.-</ecNumber>
    </recommendedName>
</protein>
<name>A0A7I8IXI4_SPIIN</name>
<sequence>MASRDSSDRDGLSRRCVWVNGPVIVGAGPSGLAVGASLQARGVPFVILERSHCIASLWQKRTYDRLRLHLPKQFCQLPGMPFPTTSQVPHQEAFHRVSRILLHEIRSQSSLQRVRSVGQVRRDVRALAGQDRRRRRRHRRRGGVHLPVAGSGDGGERRETGAGHRGLQDFAGEVIHACDYKSGNEYRGKKVLVVGCGNSGMELSLDLAHHSAFPSMVVRDSDPPAPVVAGPGQRAEARPPAAPDGPLELKYAGGKTPVLDIGAVGKIRSGEVAVVPAVRRFFRSKVELADGRMMDIDAVVLATGYRSNIPFWLQETDFFCKNGFPKQPFPNGWRGRSGLYAVGFTRRGISGAALDATRIADDIAGLWREETGEAKSLVGCRQRHVYSLVK</sequence>
<dbReference type="PANTHER" id="PTHR43539:SF11">
    <property type="entry name" value="INDOLE-3-PYRUVATE MONOOXYGENASE YUCCA8-RELATED"/>
    <property type="match status" value="1"/>
</dbReference>
<dbReference type="InterPro" id="IPR050982">
    <property type="entry name" value="Auxin_biosynth/cation_transpt"/>
</dbReference>
<comment type="similarity">
    <text evidence="1 6">Belongs to the FMO family.</text>
</comment>
<feature type="compositionally biased region" description="Basic residues" evidence="7">
    <location>
        <begin position="132"/>
        <end position="143"/>
    </location>
</feature>
<proteinExistence type="inferred from homology"/>
<dbReference type="InterPro" id="IPR020946">
    <property type="entry name" value="Flavin_mOase-like"/>
</dbReference>